<comment type="caution">
    <text evidence="2">The sequence shown here is derived from an EMBL/GenBank/DDBJ whole genome shotgun (WGS) entry which is preliminary data.</text>
</comment>
<dbReference type="AlphaFoldDB" id="A0AA40S288"/>
<dbReference type="EMBL" id="JACJIB010000004">
    <property type="protein sequence ID" value="MBA8913206.1"/>
    <property type="molecule type" value="Genomic_DNA"/>
</dbReference>
<accession>A0AA40S288</accession>
<feature type="signal peptide" evidence="1">
    <location>
        <begin position="1"/>
        <end position="20"/>
    </location>
</feature>
<reference evidence="2 3" key="1">
    <citation type="submission" date="2020-08" db="EMBL/GenBank/DDBJ databases">
        <title>Genomic Encyclopedia of Type Strains, Phase IV (KMG-IV): sequencing the most valuable type-strain genomes for metagenomic binning, comparative biology and taxonomic classification.</title>
        <authorList>
            <person name="Goeker M."/>
        </authorList>
    </citation>
    <scope>NUCLEOTIDE SEQUENCE [LARGE SCALE GENOMIC DNA]</scope>
    <source>
        <strain evidence="2 3">DSM 11490</strain>
    </source>
</reference>
<keyword evidence="1" id="KW-0732">Signal</keyword>
<sequence length="140" mass="15846">MTRSALVIFAALVCAAPARAAEDALSWPIQTLSDDFREVQLGTLEQLTRKFLQVGGQTCLCETERDKGDAVAHYDVNCFSRGVGDDYTFILMPNENERLHKKYLAIQYFKKNDGLMPPKEREAMFRKLGRILPPSPPERP</sequence>
<name>A0AA40S288_9HYPH</name>
<dbReference type="Proteomes" id="UP000543554">
    <property type="component" value="Unassembled WGS sequence"/>
</dbReference>
<evidence type="ECO:0000256" key="1">
    <source>
        <dbReference type="SAM" id="SignalP"/>
    </source>
</evidence>
<keyword evidence="3" id="KW-1185">Reference proteome</keyword>
<gene>
    <name evidence="2" type="ORF">HNR51_002289</name>
</gene>
<organism evidence="2 3">
    <name type="scientific">Methylorubrum thiocyanatum</name>
    <dbReference type="NCBI Taxonomy" id="47958"/>
    <lineage>
        <taxon>Bacteria</taxon>
        <taxon>Pseudomonadati</taxon>
        <taxon>Pseudomonadota</taxon>
        <taxon>Alphaproteobacteria</taxon>
        <taxon>Hyphomicrobiales</taxon>
        <taxon>Methylobacteriaceae</taxon>
        <taxon>Methylorubrum</taxon>
    </lineage>
</organism>
<feature type="chain" id="PRO_5041400775" evidence="1">
    <location>
        <begin position="21"/>
        <end position="140"/>
    </location>
</feature>
<evidence type="ECO:0000313" key="2">
    <source>
        <dbReference type="EMBL" id="MBA8913206.1"/>
    </source>
</evidence>
<protein>
    <submittedName>
        <fullName evidence="2">Uncharacterized protein</fullName>
    </submittedName>
</protein>
<proteinExistence type="predicted"/>
<dbReference type="RefSeq" id="WP_182555008.1">
    <property type="nucleotide sequence ID" value="NZ_BPRF01000008.1"/>
</dbReference>
<evidence type="ECO:0000313" key="3">
    <source>
        <dbReference type="Proteomes" id="UP000543554"/>
    </source>
</evidence>